<feature type="signal peptide" evidence="4">
    <location>
        <begin position="1"/>
        <end position="26"/>
    </location>
</feature>
<accession>A0AAU7C186</accession>
<comment type="similarity">
    <text evidence="1">Belongs to the glycosyl hydrolase 73 family.</text>
</comment>
<dbReference type="PANTHER" id="PTHR33308">
    <property type="entry name" value="PEPTIDOGLYCAN HYDROLASE FLGJ"/>
    <property type="match status" value="1"/>
</dbReference>
<dbReference type="RefSeq" id="WP_347980184.1">
    <property type="nucleotide sequence ID" value="NZ_CP154878.1"/>
</dbReference>
<dbReference type="Gene3D" id="1.10.530.10">
    <property type="match status" value="1"/>
</dbReference>
<feature type="region of interest" description="Disordered" evidence="3">
    <location>
        <begin position="333"/>
        <end position="374"/>
    </location>
</feature>
<gene>
    <name evidence="6" type="ORF">ABC765_08290</name>
</gene>
<sequence>MIKKQIWLTSLATMTMVLQLMAPALAAQTTVDNESNGTDFKVQLPAVIDSSNDGGMGDDFKNNWLTKCQTAYQQGLQDAMAAKPQLPPDQEPIKTAYCQGFKDGRQLALEHADWLKRVQESQQNAIPVLNDQTVADYSADNNESAGNEQQAADQDSAQLPSDQAASEVPSTNQHYAPLCPTRDQARFIAHLGPIAQKVGQKHDLYASVLIAQAALESNWGTSELSRVHHNLFGIKGTWHGHGVSMMTQECLGGKPAIVAGTFKSYTDEKASLSDYAAVLDQPMYAGAHRSSAPTYRSATSFLKGRYATDPNYDQKLNQLIEAYQLTHFDRPVSQAANSSLSRPRTGQRHQQHQTAALVESTKPTPKKQPQKAVRQHTWLPFASGIGSVGILEVLRRMYLK</sequence>
<dbReference type="AlphaFoldDB" id="A0AAU7C186"/>
<organism evidence="6">
    <name type="scientific">Limosilactobacillus allomucosae</name>
    <dbReference type="NCBI Taxonomy" id="3142938"/>
    <lineage>
        <taxon>Bacteria</taxon>
        <taxon>Bacillati</taxon>
        <taxon>Bacillota</taxon>
        <taxon>Bacilli</taxon>
        <taxon>Lactobacillales</taxon>
        <taxon>Lactobacillaceae</taxon>
        <taxon>Limosilactobacillus</taxon>
    </lineage>
</organism>
<feature type="domain" description="Mannosyl-glycoprotein endo-beta-N-acetylglucosamidase-like" evidence="5">
    <location>
        <begin position="177"/>
        <end position="329"/>
    </location>
</feature>
<feature type="region of interest" description="Disordered" evidence="3">
    <location>
        <begin position="138"/>
        <end position="176"/>
    </location>
</feature>
<dbReference type="PRINTS" id="PR01002">
    <property type="entry name" value="FLGFLGJ"/>
</dbReference>
<dbReference type="GO" id="GO:0004040">
    <property type="term" value="F:amidase activity"/>
    <property type="evidence" value="ECO:0007669"/>
    <property type="project" value="InterPro"/>
</dbReference>
<evidence type="ECO:0000256" key="3">
    <source>
        <dbReference type="SAM" id="MobiDB-lite"/>
    </source>
</evidence>
<dbReference type="Pfam" id="PF01832">
    <property type="entry name" value="Glucosaminidase"/>
    <property type="match status" value="1"/>
</dbReference>
<evidence type="ECO:0000256" key="1">
    <source>
        <dbReference type="ARBA" id="ARBA00010266"/>
    </source>
</evidence>
<dbReference type="SMART" id="SM00047">
    <property type="entry name" value="LYZ2"/>
    <property type="match status" value="1"/>
</dbReference>
<feature type="compositionally biased region" description="Polar residues" evidence="3">
    <location>
        <begin position="138"/>
        <end position="174"/>
    </location>
</feature>
<dbReference type="InterPro" id="IPR002901">
    <property type="entry name" value="MGlyc_endo_b_GlcNAc-like_dom"/>
</dbReference>
<keyword evidence="2 6" id="KW-0378">Hydrolase</keyword>
<feature type="chain" id="PRO_5043649743" evidence="4">
    <location>
        <begin position="27"/>
        <end position="400"/>
    </location>
</feature>
<proteinExistence type="inferred from homology"/>
<evidence type="ECO:0000259" key="5">
    <source>
        <dbReference type="SMART" id="SM00047"/>
    </source>
</evidence>
<reference evidence="6" key="1">
    <citation type="submission" date="2024-04" db="EMBL/GenBank/DDBJ databases">
        <title>Limosilactobacillus allomucosae sp. nov., a novel species isolated from wild boar faecal samples as a potential probiotics for domestic pigs.</title>
        <authorList>
            <person name="Chen B."/>
        </authorList>
    </citation>
    <scope>NUCLEOTIDE SEQUENCE</scope>
    <source>
        <strain evidence="6">WILCCON 0051</strain>
    </source>
</reference>
<dbReference type="InterPro" id="IPR051056">
    <property type="entry name" value="Glycosyl_Hydrolase_73"/>
</dbReference>
<feature type="compositionally biased region" description="Polar residues" evidence="3">
    <location>
        <begin position="334"/>
        <end position="344"/>
    </location>
</feature>
<dbReference type="EMBL" id="CP154878">
    <property type="protein sequence ID" value="XBG95054.1"/>
    <property type="molecule type" value="Genomic_DNA"/>
</dbReference>
<evidence type="ECO:0000313" key="6">
    <source>
        <dbReference type="EMBL" id="XBG95054.1"/>
    </source>
</evidence>
<name>A0AAU7C186_9LACO</name>
<protein>
    <submittedName>
        <fullName evidence="6">Glycoside hydrolase family 73 protein</fullName>
    </submittedName>
</protein>
<dbReference type="Gene3D" id="4.10.80.30">
    <property type="entry name" value="DNA polymerase, domain 6"/>
    <property type="match status" value="1"/>
</dbReference>
<dbReference type="KEGG" id="lalo:ABC765_08290"/>
<evidence type="ECO:0000256" key="2">
    <source>
        <dbReference type="ARBA" id="ARBA00022801"/>
    </source>
</evidence>
<dbReference type="PANTHER" id="PTHR33308:SF9">
    <property type="entry name" value="PEPTIDOGLYCAN HYDROLASE FLGJ"/>
    <property type="match status" value="1"/>
</dbReference>
<evidence type="ECO:0000256" key="4">
    <source>
        <dbReference type="SAM" id="SignalP"/>
    </source>
</evidence>
<keyword evidence="4" id="KW-0732">Signal</keyword>